<comment type="caution">
    <text evidence="4">The sequence shown here is derived from an EMBL/GenBank/DDBJ whole genome shotgun (WGS) entry which is preliminary data.</text>
</comment>
<reference evidence="4 5" key="1">
    <citation type="submission" date="2018-11" db="EMBL/GenBank/DDBJ databases">
        <authorList>
            <person name="Mardanov A.V."/>
            <person name="Ravin N.V."/>
            <person name="Dedysh S.N."/>
        </authorList>
    </citation>
    <scope>NUCLEOTIDE SEQUENCE [LARGE SCALE GENOMIC DNA]</scope>
    <source>
        <strain evidence="4 5">AF10</strain>
    </source>
</reference>
<gene>
    <name evidence="4" type="ORF">GRAN_1713</name>
</gene>
<evidence type="ECO:0000313" key="5">
    <source>
        <dbReference type="Proteomes" id="UP000289437"/>
    </source>
</evidence>
<feature type="region of interest" description="Disordered" evidence="2">
    <location>
        <begin position="62"/>
        <end position="83"/>
    </location>
</feature>
<dbReference type="RefSeq" id="WP_128912405.1">
    <property type="nucleotide sequence ID" value="NZ_RDSM01000001.1"/>
</dbReference>
<keyword evidence="4" id="KW-0808">Transferase</keyword>
<keyword evidence="3" id="KW-0472">Membrane</keyword>
<evidence type="ECO:0000256" key="1">
    <source>
        <dbReference type="SAM" id="Coils"/>
    </source>
</evidence>
<keyword evidence="3" id="KW-1133">Transmembrane helix</keyword>
<protein>
    <submittedName>
        <fullName evidence="4">Tyrosine-protein kinase Wzc</fullName>
    </submittedName>
</protein>
<proteinExistence type="predicted"/>
<feature type="compositionally biased region" description="Polar residues" evidence="2">
    <location>
        <begin position="64"/>
        <end position="78"/>
    </location>
</feature>
<evidence type="ECO:0000313" key="4">
    <source>
        <dbReference type="EMBL" id="RXH58403.1"/>
    </source>
</evidence>
<dbReference type="PANTHER" id="PTHR32309:SF31">
    <property type="entry name" value="CAPSULAR EXOPOLYSACCHARIDE FAMILY"/>
    <property type="match status" value="1"/>
</dbReference>
<accession>A0A4Q0T432</accession>
<feature type="transmembrane region" description="Helical" evidence="3">
    <location>
        <begin position="20"/>
        <end position="40"/>
    </location>
</feature>
<dbReference type="Proteomes" id="UP000289437">
    <property type="component" value="Unassembled WGS sequence"/>
</dbReference>
<keyword evidence="5" id="KW-1185">Reference proteome</keyword>
<name>A0A4Q0T432_9BACT</name>
<organism evidence="4 5">
    <name type="scientific">Granulicella sibirica</name>
    <dbReference type="NCBI Taxonomy" id="2479048"/>
    <lineage>
        <taxon>Bacteria</taxon>
        <taxon>Pseudomonadati</taxon>
        <taxon>Acidobacteriota</taxon>
        <taxon>Terriglobia</taxon>
        <taxon>Terriglobales</taxon>
        <taxon>Acidobacteriaceae</taxon>
        <taxon>Granulicella</taxon>
    </lineage>
</organism>
<reference evidence="5" key="2">
    <citation type="submission" date="2019-02" db="EMBL/GenBank/DDBJ databases">
        <title>Granulicella sibirica sp. nov., a psychrotolerant acidobacterium isolated from an organic soil layer in forested tundra, West Siberia.</title>
        <authorList>
            <person name="Oshkin I.Y."/>
            <person name="Kulichevskaya I.S."/>
            <person name="Rijpstra W.I.C."/>
            <person name="Sinninghe Damste J.S."/>
            <person name="Rakitin A.L."/>
            <person name="Ravin N.V."/>
            <person name="Dedysh S.N."/>
        </authorList>
    </citation>
    <scope>NUCLEOTIDE SEQUENCE [LARGE SCALE GENOMIC DNA]</scope>
    <source>
        <strain evidence="5">AF10</strain>
    </source>
</reference>
<feature type="coiled-coil region" evidence="1">
    <location>
        <begin position="370"/>
        <end position="397"/>
    </location>
</feature>
<dbReference type="PANTHER" id="PTHR32309">
    <property type="entry name" value="TYROSINE-PROTEIN KINASE"/>
    <property type="match status" value="1"/>
</dbReference>
<dbReference type="EMBL" id="RDSM01000001">
    <property type="protein sequence ID" value="RXH58403.1"/>
    <property type="molecule type" value="Genomic_DNA"/>
</dbReference>
<evidence type="ECO:0000256" key="2">
    <source>
        <dbReference type="SAM" id="MobiDB-lite"/>
    </source>
</evidence>
<keyword evidence="1" id="KW-0175">Coiled coil</keyword>
<dbReference type="OrthoDB" id="2360475at2"/>
<sequence length="510" mass="56440">MNNNQQGVLNLIGGLFRHRTLLLWLFFGTLLLTLAITLIMKKQYASEMKVVAQNTRDIEAVSSAKENTTQPQSSASSDTDTRVNSEIELLSDTDLMENLVLFRSKLLPDEAPAPAPGSKEMARAVGRMVNRLDFEPVKKSAVFTITYTDVTPEAAQQVLRELERTYLDKHVQLSRPAGTFSFFKEESNSYVQRMKAAEQQLADFQSTNKYVDLDKEKTELDEGLHALDVTALAEQAQLQSVTGQITSVTSRLRSIEGRITTAIVTTPNPQGIQNLIASITDLKTRRVHLAENFKADDRLIVELDAQIKTSEDALKEMRENDATQTTDNNPAVLSLRQQLETLLVQRAGLVESLRAYHAQEDDYRKRLTQLQQITPENNQLEREVSELRDMNQSISTKRDAARLEDLLDAGQFGNIAVAQQPTFSRQHVKPRMIINMALGGVTGIFLCASALLLLETTRSTILTPKELESLSGVPVLATVPDAAGLDGLLSAWGPESRTGLAPAQTGNVPI</sequence>
<evidence type="ECO:0000256" key="3">
    <source>
        <dbReference type="SAM" id="Phobius"/>
    </source>
</evidence>
<dbReference type="AlphaFoldDB" id="A0A4Q0T432"/>
<feature type="transmembrane region" description="Helical" evidence="3">
    <location>
        <begin position="433"/>
        <end position="454"/>
    </location>
</feature>
<dbReference type="GO" id="GO:0016301">
    <property type="term" value="F:kinase activity"/>
    <property type="evidence" value="ECO:0007669"/>
    <property type="project" value="UniProtKB-KW"/>
</dbReference>
<keyword evidence="4" id="KW-0418">Kinase</keyword>
<dbReference type="InterPro" id="IPR050445">
    <property type="entry name" value="Bact_polysacc_biosynth/exp"/>
</dbReference>
<keyword evidence="3" id="KW-0812">Transmembrane</keyword>